<feature type="transmembrane region" description="Helical" evidence="1">
    <location>
        <begin position="279"/>
        <end position="297"/>
    </location>
</feature>
<keyword evidence="1" id="KW-0812">Transmembrane</keyword>
<protein>
    <submittedName>
        <fullName evidence="2">DUF805 domain-containing protein</fullName>
    </submittedName>
</protein>
<evidence type="ECO:0000256" key="1">
    <source>
        <dbReference type="SAM" id="Phobius"/>
    </source>
</evidence>
<feature type="transmembrane region" description="Helical" evidence="1">
    <location>
        <begin position="176"/>
        <end position="197"/>
    </location>
</feature>
<keyword evidence="3" id="KW-1185">Reference proteome</keyword>
<keyword evidence="1" id="KW-1133">Transmembrane helix</keyword>
<dbReference type="Pfam" id="PF05656">
    <property type="entry name" value="DUF805"/>
    <property type="match status" value="1"/>
</dbReference>
<dbReference type="InterPro" id="IPR008523">
    <property type="entry name" value="DUF805"/>
</dbReference>
<evidence type="ECO:0000313" key="2">
    <source>
        <dbReference type="EMBL" id="MFC2971627.1"/>
    </source>
</evidence>
<evidence type="ECO:0000313" key="3">
    <source>
        <dbReference type="Proteomes" id="UP001595457"/>
    </source>
</evidence>
<sequence>MTEARYQILFAGEPLPGVTQETLKDNLCRLFKSDQGNIERLFAGKALPLKRSLEDSEAERYLRALQRAGAKAYKVEDRPPAQAPLPTATPVPIESMVCPKCGVKQGKAEICNSCGIAIEKFIARQAAASDLAPLGAPTDTVGSPYAPPQSRLGAPEPEVGPLKVFTSKGRIGRLRYLAWQLVIVLLSVPLFFLAAVIAASSPLLGLSLIAATGIALTVTSVQISIQRLHDMNRSGWLFLLSLVPAIGSLIPLLLTLAPGNRDANRYGPPPPPNSLAVKLLAPLWPVLFLVGLQADFYKALLKPF</sequence>
<accession>A0ABV7AQT1</accession>
<name>A0ABV7AQT1_9GAMM</name>
<reference evidence="3" key="1">
    <citation type="journal article" date="2019" name="Int. J. Syst. Evol. Microbiol.">
        <title>The Global Catalogue of Microorganisms (GCM) 10K type strain sequencing project: providing services to taxonomists for standard genome sequencing and annotation.</title>
        <authorList>
            <consortium name="The Broad Institute Genomics Platform"/>
            <consortium name="The Broad Institute Genome Sequencing Center for Infectious Disease"/>
            <person name="Wu L."/>
            <person name="Ma J."/>
        </authorList>
    </citation>
    <scope>NUCLEOTIDE SEQUENCE [LARGE SCALE GENOMIC DNA]</scope>
    <source>
        <strain evidence="3">KCTC 62195</strain>
    </source>
</reference>
<gene>
    <name evidence="2" type="ORF">ACFOJE_05285</name>
</gene>
<keyword evidence="1" id="KW-0472">Membrane</keyword>
<feature type="transmembrane region" description="Helical" evidence="1">
    <location>
        <begin position="237"/>
        <end position="259"/>
    </location>
</feature>
<comment type="caution">
    <text evidence="2">The sequence shown here is derived from an EMBL/GenBank/DDBJ whole genome shotgun (WGS) entry which is preliminary data.</text>
</comment>
<dbReference type="PANTHER" id="PTHR34980">
    <property type="entry name" value="INNER MEMBRANE PROTEIN-RELATED-RELATED"/>
    <property type="match status" value="1"/>
</dbReference>
<dbReference type="RefSeq" id="WP_377813240.1">
    <property type="nucleotide sequence ID" value="NZ_JBHRSJ010000010.1"/>
</dbReference>
<organism evidence="2 3">
    <name type="scientific">Azotobacter bryophylli</name>
    <dbReference type="NCBI Taxonomy" id="1986537"/>
    <lineage>
        <taxon>Bacteria</taxon>
        <taxon>Pseudomonadati</taxon>
        <taxon>Pseudomonadota</taxon>
        <taxon>Gammaproteobacteria</taxon>
        <taxon>Pseudomonadales</taxon>
        <taxon>Pseudomonadaceae</taxon>
        <taxon>Azotobacter</taxon>
    </lineage>
</organism>
<feature type="transmembrane region" description="Helical" evidence="1">
    <location>
        <begin position="203"/>
        <end position="225"/>
    </location>
</feature>
<dbReference type="Proteomes" id="UP001595457">
    <property type="component" value="Unassembled WGS sequence"/>
</dbReference>
<dbReference type="EMBL" id="JBHRSJ010000010">
    <property type="protein sequence ID" value="MFC2971627.1"/>
    <property type="molecule type" value="Genomic_DNA"/>
</dbReference>
<proteinExistence type="predicted"/>
<dbReference type="PANTHER" id="PTHR34980:SF3">
    <property type="entry name" value="BLR8105 PROTEIN"/>
    <property type="match status" value="1"/>
</dbReference>